<dbReference type="InterPro" id="IPR011701">
    <property type="entry name" value="MFS"/>
</dbReference>
<feature type="compositionally biased region" description="Basic and acidic residues" evidence="5">
    <location>
        <begin position="502"/>
        <end position="512"/>
    </location>
</feature>
<feature type="transmembrane region" description="Helical" evidence="6">
    <location>
        <begin position="472"/>
        <end position="492"/>
    </location>
</feature>
<comment type="subcellular location">
    <subcellularLocation>
        <location evidence="1">Membrane</location>
        <topology evidence="1">Multi-pass membrane protein</topology>
    </subcellularLocation>
</comment>
<feature type="transmembrane region" description="Helical" evidence="6">
    <location>
        <begin position="78"/>
        <end position="98"/>
    </location>
</feature>
<protein>
    <recommendedName>
        <fullName evidence="7">Major facilitator superfamily (MFS) profile domain-containing protein</fullName>
    </recommendedName>
</protein>
<evidence type="ECO:0000256" key="6">
    <source>
        <dbReference type="SAM" id="Phobius"/>
    </source>
</evidence>
<reference evidence="8 9" key="1">
    <citation type="submission" date="2017-12" db="EMBL/GenBank/DDBJ databases">
        <title>Comparative genomics of Botrytis spp.</title>
        <authorList>
            <person name="Valero-Jimenez C.A."/>
            <person name="Tapia P."/>
            <person name="Veloso J."/>
            <person name="Silva-Moreno E."/>
            <person name="Staats M."/>
            <person name="Valdes J.H."/>
            <person name="Van Kan J.A.L."/>
        </authorList>
    </citation>
    <scope>NUCLEOTIDE SEQUENCE [LARGE SCALE GENOMIC DNA]</scope>
    <source>
        <strain evidence="8 9">Be9601</strain>
    </source>
</reference>
<dbReference type="Proteomes" id="UP000297229">
    <property type="component" value="Unassembled WGS sequence"/>
</dbReference>
<feature type="transmembrane region" description="Helical" evidence="6">
    <location>
        <begin position="104"/>
        <end position="125"/>
    </location>
</feature>
<dbReference type="SUPFAM" id="SSF103473">
    <property type="entry name" value="MFS general substrate transporter"/>
    <property type="match status" value="1"/>
</dbReference>
<evidence type="ECO:0000256" key="3">
    <source>
        <dbReference type="ARBA" id="ARBA00022989"/>
    </source>
</evidence>
<dbReference type="PANTHER" id="PTHR23501:SF49">
    <property type="entry name" value="MAJOR FACILITATOR SUPERFAMILY (MFS) PROFILE DOMAIN-CONTAINING PROTEIN"/>
    <property type="match status" value="1"/>
</dbReference>
<evidence type="ECO:0000313" key="8">
    <source>
        <dbReference type="EMBL" id="TGO71626.1"/>
    </source>
</evidence>
<dbReference type="GO" id="GO:0022857">
    <property type="term" value="F:transmembrane transporter activity"/>
    <property type="evidence" value="ECO:0007669"/>
    <property type="project" value="InterPro"/>
</dbReference>
<evidence type="ECO:0000313" key="9">
    <source>
        <dbReference type="Proteomes" id="UP000297229"/>
    </source>
</evidence>
<name>A0A4Z1JDK9_9HELO</name>
<accession>A0A4Z1JDK9</accession>
<proteinExistence type="predicted"/>
<feature type="transmembrane region" description="Helical" evidence="6">
    <location>
        <begin position="137"/>
        <end position="158"/>
    </location>
</feature>
<dbReference type="GO" id="GO:0005886">
    <property type="term" value="C:plasma membrane"/>
    <property type="evidence" value="ECO:0007669"/>
    <property type="project" value="TreeGrafter"/>
</dbReference>
<dbReference type="Pfam" id="PF07690">
    <property type="entry name" value="MFS_1"/>
    <property type="match status" value="1"/>
</dbReference>
<keyword evidence="4 6" id="KW-0472">Membrane</keyword>
<dbReference type="OrthoDB" id="10021397at2759"/>
<dbReference type="AlphaFoldDB" id="A0A4Z1JDK9"/>
<evidence type="ECO:0000256" key="2">
    <source>
        <dbReference type="ARBA" id="ARBA00022692"/>
    </source>
</evidence>
<dbReference type="Gene3D" id="1.20.1720.10">
    <property type="entry name" value="Multidrug resistance protein D"/>
    <property type="match status" value="1"/>
</dbReference>
<sequence length="518" mass="56481">MSPNPPTENEIIVANVSDLAMREETQQVKDTGMYAKFSSVVLITIVLCLATFARIYPLTSCASQPAFGKIYTLFSSKFVFVASLLIFEIGSVVCATLPNSPDFILGRALAGLGSAGIQAGTTLILAECVPLRQRPTWNSIIGSIFAVWSVAGSLLGGAFSDSTTWRWCFYINLPIGGAVMIFIASFYDGSRGRKNISNSTGFSSQVARFDLAGTFTFMSATISLPLALSWCGTTYTWGITRIVALLTLAGVLFCSFFGIEYRMKDSAIIPSRLLRRRSIIAAIWFASVFEGALVSISPSCLCHQVFHSVHSIHNQCRWRIYVCWLWTAATGYYTPFVYAGSIIMPISTGLLMAVQPQYNSRAKWVRFQILIGAGVGLGEEQGLYMVQTTLPEIDVATGISIILFAQIFGVALFVPVAQEIFLENISKALRTLAPNLDPHSVLDGAMTAFPGDYSTETSAELQSVYGVATKEALRVGLLLATISIVGALMYDWKSLKTKHNKRSDERNSDNKLDQFAGV</sequence>
<keyword evidence="3 6" id="KW-1133">Transmembrane helix</keyword>
<dbReference type="InterPro" id="IPR020846">
    <property type="entry name" value="MFS_dom"/>
</dbReference>
<feature type="transmembrane region" description="Helical" evidence="6">
    <location>
        <begin position="395"/>
        <end position="417"/>
    </location>
</feature>
<keyword evidence="2 6" id="KW-0812">Transmembrane</keyword>
<feature type="domain" description="Major facilitator superfamily (MFS) profile" evidence="7">
    <location>
        <begin position="10"/>
        <end position="498"/>
    </location>
</feature>
<evidence type="ECO:0000256" key="5">
    <source>
        <dbReference type="SAM" id="MobiDB-lite"/>
    </source>
</evidence>
<dbReference type="PROSITE" id="PS50850">
    <property type="entry name" value="MFS"/>
    <property type="match status" value="1"/>
</dbReference>
<feature type="transmembrane region" description="Helical" evidence="6">
    <location>
        <begin position="279"/>
        <end position="297"/>
    </location>
</feature>
<dbReference type="InterPro" id="IPR036259">
    <property type="entry name" value="MFS_trans_sf"/>
</dbReference>
<comment type="caution">
    <text evidence="8">The sequence shown here is derived from an EMBL/GenBank/DDBJ whole genome shotgun (WGS) entry which is preliminary data.</text>
</comment>
<dbReference type="EMBL" id="PQXM01000548">
    <property type="protein sequence ID" value="TGO71626.1"/>
    <property type="molecule type" value="Genomic_DNA"/>
</dbReference>
<gene>
    <name evidence="8" type="ORF">BELL_0550g00040</name>
</gene>
<feature type="transmembrane region" description="Helical" evidence="6">
    <location>
        <begin position="37"/>
        <end position="57"/>
    </location>
</feature>
<feature type="transmembrane region" description="Helical" evidence="6">
    <location>
        <begin position="234"/>
        <end position="259"/>
    </location>
</feature>
<feature type="transmembrane region" description="Helical" evidence="6">
    <location>
        <begin position="208"/>
        <end position="228"/>
    </location>
</feature>
<feature type="region of interest" description="Disordered" evidence="5">
    <location>
        <begin position="499"/>
        <end position="518"/>
    </location>
</feature>
<keyword evidence="9" id="KW-1185">Reference proteome</keyword>
<evidence type="ECO:0000256" key="4">
    <source>
        <dbReference type="ARBA" id="ARBA00023136"/>
    </source>
</evidence>
<dbReference type="PANTHER" id="PTHR23501">
    <property type="entry name" value="MAJOR FACILITATOR SUPERFAMILY"/>
    <property type="match status" value="1"/>
</dbReference>
<feature type="transmembrane region" description="Helical" evidence="6">
    <location>
        <begin position="164"/>
        <end position="187"/>
    </location>
</feature>
<organism evidence="8 9">
    <name type="scientific">Botrytis elliptica</name>
    <dbReference type="NCBI Taxonomy" id="278938"/>
    <lineage>
        <taxon>Eukaryota</taxon>
        <taxon>Fungi</taxon>
        <taxon>Dikarya</taxon>
        <taxon>Ascomycota</taxon>
        <taxon>Pezizomycotina</taxon>
        <taxon>Leotiomycetes</taxon>
        <taxon>Helotiales</taxon>
        <taxon>Sclerotiniaceae</taxon>
        <taxon>Botrytis</taxon>
    </lineage>
</organism>
<evidence type="ECO:0000256" key="1">
    <source>
        <dbReference type="ARBA" id="ARBA00004141"/>
    </source>
</evidence>
<evidence type="ECO:0000259" key="7">
    <source>
        <dbReference type="PROSITE" id="PS50850"/>
    </source>
</evidence>